<dbReference type="Proteomes" id="UP000054538">
    <property type="component" value="Unassembled WGS sequence"/>
</dbReference>
<dbReference type="HOGENOM" id="CLU_2134308_0_0_1"/>
<keyword evidence="2" id="KW-1185">Reference proteome</keyword>
<reference evidence="1 2" key="1">
    <citation type="submission" date="2014-04" db="EMBL/GenBank/DDBJ databases">
        <authorList>
            <consortium name="DOE Joint Genome Institute"/>
            <person name="Kuo A."/>
            <person name="Kohler A."/>
            <person name="Jargeat P."/>
            <person name="Nagy L.G."/>
            <person name="Floudas D."/>
            <person name="Copeland A."/>
            <person name="Barry K.W."/>
            <person name="Cichocki N."/>
            <person name="Veneault-Fourrey C."/>
            <person name="LaButti K."/>
            <person name="Lindquist E.A."/>
            <person name="Lipzen A."/>
            <person name="Lundell T."/>
            <person name="Morin E."/>
            <person name="Murat C."/>
            <person name="Sun H."/>
            <person name="Tunlid A."/>
            <person name="Henrissat B."/>
            <person name="Grigoriev I.V."/>
            <person name="Hibbett D.S."/>
            <person name="Martin F."/>
            <person name="Nordberg H.P."/>
            <person name="Cantor M.N."/>
            <person name="Hua S.X."/>
        </authorList>
    </citation>
    <scope>NUCLEOTIDE SEQUENCE [LARGE SCALE GENOMIC DNA]</scope>
    <source>
        <strain evidence="1 2">Ve08.2h10</strain>
    </source>
</reference>
<evidence type="ECO:0000313" key="2">
    <source>
        <dbReference type="Proteomes" id="UP000054538"/>
    </source>
</evidence>
<dbReference type="EMBL" id="KN824941">
    <property type="protein sequence ID" value="KIK97319.1"/>
    <property type="molecule type" value="Genomic_DNA"/>
</dbReference>
<reference evidence="2" key="2">
    <citation type="submission" date="2015-01" db="EMBL/GenBank/DDBJ databases">
        <title>Evolutionary Origins and Diversification of the Mycorrhizal Mutualists.</title>
        <authorList>
            <consortium name="DOE Joint Genome Institute"/>
            <consortium name="Mycorrhizal Genomics Consortium"/>
            <person name="Kohler A."/>
            <person name="Kuo A."/>
            <person name="Nagy L.G."/>
            <person name="Floudas D."/>
            <person name="Copeland A."/>
            <person name="Barry K.W."/>
            <person name="Cichocki N."/>
            <person name="Veneault-Fourrey C."/>
            <person name="LaButti K."/>
            <person name="Lindquist E.A."/>
            <person name="Lipzen A."/>
            <person name="Lundell T."/>
            <person name="Morin E."/>
            <person name="Murat C."/>
            <person name="Riley R."/>
            <person name="Ohm R."/>
            <person name="Sun H."/>
            <person name="Tunlid A."/>
            <person name="Henrissat B."/>
            <person name="Grigoriev I.V."/>
            <person name="Hibbett D.S."/>
            <person name="Martin F."/>
        </authorList>
    </citation>
    <scope>NUCLEOTIDE SEQUENCE [LARGE SCALE GENOMIC DNA]</scope>
    <source>
        <strain evidence="2">Ve08.2h10</strain>
    </source>
</reference>
<organism evidence="1 2">
    <name type="scientific">Paxillus rubicundulus Ve08.2h10</name>
    <dbReference type="NCBI Taxonomy" id="930991"/>
    <lineage>
        <taxon>Eukaryota</taxon>
        <taxon>Fungi</taxon>
        <taxon>Dikarya</taxon>
        <taxon>Basidiomycota</taxon>
        <taxon>Agaricomycotina</taxon>
        <taxon>Agaricomycetes</taxon>
        <taxon>Agaricomycetidae</taxon>
        <taxon>Boletales</taxon>
        <taxon>Paxilineae</taxon>
        <taxon>Paxillaceae</taxon>
        <taxon>Paxillus</taxon>
    </lineage>
</organism>
<proteinExistence type="predicted"/>
<name>A0A0D0E6Y3_9AGAM</name>
<gene>
    <name evidence="1" type="ORF">PAXRUDRAFT_233616</name>
</gene>
<protein>
    <submittedName>
        <fullName evidence="1">Uncharacterized protein</fullName>
    </submittedName>
</protein>
<sequence>MQRAMPNGRRATQRSLSILSGARRGGVSSELSIVSWTFASGDSVTAVMSFTKRPTCHCPRGTHVTPAEALSPSKRITTTRSVCSDECGEEVAQQVWGWPLHLFLIISSFHECL</sequence>
<dbReference type="InParanoid" id="A0A0D0E6Y3"/>
<evidence type="ECO:0000313" key="1">
    <source>
        <dbReference type="EMBL" id="KIK97319.1"/>
    </source>
</evidence>
<accession>A0A0D0E6Y3</accession>
<dbReference type="AlphaFoldDB" id="A0A0D0E6Y3"/>